<organism evidence="4 5">
    <name type="scientific">Aureobasidium uvarum</name>
    <dbReference type="NCBI Taxonomy" id="2773716"/>
    <lineage>
        <taxon>Eukaryota</taxon>
        <taxon>Fungi</taxon>
        <taxon>Dikarya</taxon>
        <taxon>Ascomycota</taxon>
        <taxon>Pezizomycotina</taxon>
        <taxon>Dothideomycetes</taxon>
        <taxon>Dothideomycetidae</taxon>
        <taxon>Dothideales</taxon>
        <taxon>Saccotheciaceae</taxon>
        <taxon>Aureobasidium</taxon>
    </lineage>
</organism>
<dbReference type="InterPro" id="IPR000757">
    <property type="entry name" value="Beta-glucanase-like"/>
</dbReference>
<evidence type="ECO:0000259" key="2">
    <source>
        <dbReference type="Pfam" id="PF00722"/>
    </source>
</evidence>
<dbReference type="OrthoDB" id="4781at2759"/>
<feature type="domain" description="LysM" evidence="3">
    <location>
        <begin position="256"/>
        <end position="279"/>
    </location>
</feature>
<sequence length="337" mass="36580">MAKILAAALSAFAAVTVADTCNPLNTKCPPNAGLANSTYTVDFTKQSSVPSEWTLSNYANLNFGSKGAEFTVAKRFDSPQLWTNFYIHYGKVEIVAQVAPGTGIVSSAGITGNYDRGSFFTLTWSVDGTVVRTLNAADTDNGSHQYPQTPAKFQLGIWVAGDPGNAWAPFTMYVKSVKITNYNPAHAYNYTDNSGSSNSIKYVSKPVVSSSSTTTQASSSSTASASVPVKAPTICAGVPPSAPTQNGIISGCTQWYTAKSGDTCLKIATKFNISNEQLCTRKHIIHRGFYSQLNELISFHVCDCKHQVKFHNCCFVYTTADYYHQSNIERWHFEALQ</sequence>
<dbReference type="GO" id="GO:0004553">
    <property type="term" value="F:hydrolase activity, hydrolyzing O-glycosyl compounds"/>
    <property type="evidence" value="ECO:0007669"/>
    <property type="project" value="InterPro"/>
</dbReference>
<proteinExistence type="predicted"/>
<evidence type="ECO:0000313" key="4">
    <source>
        <dbReference type="EMBL" id="CAD0112544.1"/>
    </source>
</evidence>
<dbReference type="GO" id="GO:0005975">
    <property type="term" value="P:carbohydrate metabolic process"/>
    <property type="evidence" value="ECO:0007669"/>
    <property type="project" value="InterPro"/>
</dbReference>
<dbReference type="Pfam" id="PF01476">
    <property type="entry name" value="LysM"/>
    <property type="match status" value="1"/>
</dbReference>
<evidence type="ECO:0000259" key="3">
    <source>
        <dbReference type="Pfam" id="PF01476"/>
    </source>
</evidence>
<dbReference type="SUPFAM" id="SSF49899">
    <property type="entry name" value="Concanavalin A-like lectins/glucanases"/>
    <property type="match status" value="1"/>
</dbReference>
<comment type="caution">
    <text evidence="4">The sequence shown here is derived from an EMBL/GenBank/DDBJ whole genome shotgun (WGS) entry which is preliminary data.</text>
</comment>
<dbReference type="Pfam" id="PF00722">
    <property type="entry name" value="Glyco_hydro_16"/>
    <property type="match status" value="1"/>
</dbReference>
<keyword evidence="1" id="KW-0732">Signal</keyword>
<dbReference type="InterPro" id="IPR013320">
    <property type="entry name" value="ConA-like_dom_sf"/>
</dbReference>
<protein>
    <recommendedName>
        <fullName evidence="6">Concanavalin A-like lectin/glucanase</fullName>
    </recommendedName>
</protein>
<name>A0A9N8KMH1_9PEZI</name>
<evidence type="ECO:0008006" key="6">
    <source>
        <dbReference type="Google" id="ProtNLM"/>
    </source>
</evidence>
<dbReference type="Proteomes" id="UP000745764">
    <property type="component" value="Unassembled WGS sequence"/>
</dbReference>
<dbReference type="CDD" id="cd00118">
    <property type="entry name" value="LysM"/>
    <property type="match status" value="1"/>
</dbReference>
<dbReference type="Gene3D" id="2.60.120.200">
    <property type="match status" value="1"/>
</dbReference>
<feature type="domain" description="GH16" evidence="2">
    <location>
        <begin position="122"/>
        <end position="166"/>
    </location>
</feature>
<evidence type="ECO:0000313" key="5">
    <source>
        <dbReference type="Proteomes" id="UP000745764"/>
    </source>
</evidence>
<evidence type="ECO:0000256" key="1">
    <source>
        <dbReference type="SAM" id="SignalP"/>
    </source>
</evidence>
<dbReference type="AlphaFoldDB" id="A0A9N8KMH1"/>
<feature type="chain" id="PRO_5040473576" description="Concanavalin A-like lectin/glucanase" evidence="1">
    <location>
        <begin position="19"/>
        <end position="337"/>
    </location>
</feature>
<dbReference type="EMBL" id="CAINUL010000015">
    <property type="protein sequence ID" value="CAD0112544.1"/>
    <property type="molecule type" value="Genomic_DNA"/>
</dbReference>
<dbReference type="InterPro" id="IPR018392">
    <property type="entry name" value="LysM"/>
</dbReference>
<gene>
    <name evidence="4" type="ORF">AWRI4620_LOCUS6799</name>
</gene>
<dbReference type="SUPFAM" id="SSF54106">
    <property type="entry name" value="LysM domain"/>
    <property type="match status" value="1"/>
</dbReference>
<feature type="signal peptide" evidence="1">
    <location>
        <begin position="1"/>
        <end position="18"/>
    </location>
</feature>
<reference evidence="4" key="1">
    <citation type="submission" date="2020-06" db="EMBL/GenBank/DDBJ databases">
        <authorList>
            <person name="Onetto C."/>
        </authorList>
    </citation>
    <scope>NUCLEOTIDE SEQUENCE</scope>
</reference>
<dbReference type="InterPro" id="IPR036779">
    <property type="entry name" value="LysM_dom_sf"/>
</dbReference>
<accession>A0A9N8KMH1</accession>
<keyword evidence="5" id="KW-1185">Reference proteome</keyword>
<dbReference type="Gene3D" id="3.10.350.10">
    <property type="entry name" value="LysM domain"/>
    <property type="match status" value="1"/>
</dbReference>